<comment type="similarity">
    <text evidence="1 3">Belongs to the bacterial flagellin family.</text>
</comment>
<evidence type="ECO:0000313" key="7">
    <source>
        <dbReference type="Proteomes" id="UP000035036"/>
    </source>
</evidence>
<comment type="subcellular location">
    <subcellularLocation>
        <location evidence="3">Secreted</location>
    </subcellularLocation>
    <subcellularLocation>
        <location evidence="3">Bacterial flagellum</location>
    </subcellularLocation>
</comment>
<evidence type="ECO:0000259" key="4">
    <source>
        <dbReference type="Pfam" id="PF00669"/>
    </source>
</evidence>
<feature type="domain" description="Flagellin N-terminal" evidence="4">
    <location>
        <begin position="5"/>
        <end position="141"/>
    </location>
</feature>
<evidence type="ECO:0000256" key="3">
    <source>
        <dbReference type="RuleBase" id="RU362073"/>
    </source>
</evidence>
<dbReference type="Pfam" id="PF00700">
    <property type="entry name" value="Flagellin_C"/>
    <property type="match status" value="1"/>
</dbReference>
<reference evidence="6 7" key="1">
    <citation type="journal article" date="2015" name="Genome Announc.">
        <title>Genomes of Geoalkalibacter ferrihydriticus Z-0531T and Geoalkalibacter subterraneus Red1T, Two Haloalkaliphilic Metal-Reducing Deltaproteobacteria.</title>
        <authorList>
            <person name="Badalamenti J.P."/>
            <person name="Krajmalnik-Brown R."/>
            <person name="Torres C.I."/>
            <person name="Bond D.R."/>
        </authorList>
    </citation>
    <scope>NUCLEOTIDE SEQUENCE [LARGE SCALE GENOMIC DNA]</scope>
    <source>
        <strain evidence="6 7">Red1</strain>
    </source>
</reference>
<keyword evidence="3" id="KW-0964">Secreted</keyword>
<dbReference type="Gene3D" id="6.10.10.10">
    <property type="entry name" value="Flagellar export chaperone, C-terminal domain"/>
    <property type="match status" value="1"/>
</dbReference>
<evidence type="ECO:0000259" key="5">
    <source>
        <dbReference type="Pfam" id="PF00700"/>
    </source>
</evidence>
<organism evidence="6 7">
    <name type="scientific">Geoalkalibacter subterraneus</name>
    <dbReference type="NCBI Taxonomy" id="483547"/>
    <lineage>
        <taxon>Bacteria</taxon>
        <taxon>Pseudomonadati</taxon>
        <taxon>Thermodesulfobacteriota</taxon>
        <taxon>Desulfuromonadia</taxon>
        <taxon>Desulfuromonadales</taxon>
        <taxon>Geoalkalibacteraceae</taxon>
        <taxon>Geoalkalibacter</taxon>
    </lineage>
</organism>
<dbReference type="SUPFAM" id="SSF64518">
    <property type="entry name" value="Phase 1 flagellin"/>
    <property type="match status" value="1"/>
</dbReference>
<dbReference type="RefSeq" id="WP_040201466.1">
    <property type="nucleotide sequence ID" value="NZ_CP010311.1"/>
</dbReference>
<dbReference type="AlphaFoldDB" id="A0A0B5FJM7"/>
<comment type="function">
    <text evidence="3">Flagellin is the subunit protein which polymerizes to form the filaments of bacterial flagella.</text>
</comment>
<protein>
    <recommendedName>
        <fullName evidence="3">Flagellin</fullName>
    </recommendedName>
</protein>
<dbReference type="GO" id="GO:0009288">
    <property type="term" value="C:bacterial-type flagellum"/>
    <property type="evidence" value="ECO:0007669"/>
    <property type="project" value="UniProtKB-SubCell"/>
</dbReference>
<dbReference type="Pfam" id="PF00669">
    <property type="entry name" value="Flagellin_N"/>
    <property type="match status" value="1"/>
</dbReference>
<dbReference type="GO" id="GO:0005198">
    <property type="term" value="F:structural molecule activity"/>
    <property type="evidence" value="ECO:0007669"/>
    <property type="project" value="UniProtKB-UniRule"/>
</dbReference>
<feature type="domain" description="Flagellin C-terminal" evidence="5">
    <location>
        <begin position="191"/>
        <end position="275"/>
    </location>
</feature>
<dbReference type="OrthoDB" id="9796789at2"/>
<keyword evidence="2 3" id="KW-0975">Bacterial flagellum</keyword>
<sequence>MALTINTNVASLNAQRNLGSSQSALGTAMQRLSSGLRINSAKDDAAGLAISNRMTSQIRGLNQAVRNANDGISLAQTAEGALQETTNLLQRMRELAVQSSNGTNTTEDQASLDAEFQQLITEIDRISTDTSFNNQTLLNGDFSGATNAMVFQIGADAAQTIAVEIAGAGAAALSINALNVLTFSAAQSAITQIDAAIGTVDSSRGNLGAVQNRLESTIANLSNVSENVSAARSRILDADIAQETSNMTKFNILQQAGTSILAQANQAPQLALSLLG</sequence>
<dbReference type="GO" id="GO:0005576">
    <property type="term" value="C:extracellular region"/>
    <property type="evidence" value="ECO:0007669"/>
    <property type="project" value="UniProtKB-SubCell"/>
</dbReference>
<dbReference type="PANTHER" id="PTHR42792:SF2">
    <property type="entry name" value="FLAGELLIN"/>
    <property type="match status" value="1"/>
</dbReference>
<name>A0A0B5FJM7_9BACT</name>
<dbReference type="KEGG" id="gsb:GSUB_14695"/>
<dbReference type="SMR" id="A0A0B5FJM7"/>
<keyword evidence="6" id="KW-0969">Cilium</keyword>
<keyword evidence="7" id="KW-1185">Reference proteome</keyword>
<dbReference type="InterPro" id="IPR042187">
    <property type="entry name" value="Flagellin_C_sub2"/>
</dbReference>
<keyword evidence="6" id="KW-0282">Flagellum</keyword>
<evidence type="ECO:0000313" key="6">
    <source>
        <dbReference type="EMBL" id="AJF07548.1"/>
    </source>
</evidence>
<dbReference type="STRING" id="483547.GSUB_14695"/>
<evidence type="ECO:0000256" key="1">
    <source>
        <dbReference type="ARBA" id="ARBA00005709"/>
    </source>
</evidence>
<dbReference type="PANTHER" id="PTHR42792">
    <property type="entry name" value="FLAGELLIN"/>
    <property type="match status" value="1"/>
</dbReference>
<dbReference type="Gene3D" id="1.20.1330.10">
    <property type="entry name" value="f41 fragment of flagellin, N-terminal domain"/>
    <property type="match status" value="1"/>
</dbReference>
<dbReference type="Proteomes" id="UP000035036">
    <property type="component" value="Chromosome"/>
</dbReference>
<dbReference type="EMBL" id="CP010311">
    <property type="protein sequence ID" value="AJF07548.1"/>
    <property type="molecule type" value="Genomic_DNA"/>
</dbReference>
<dbReference type="InterPro" id="IPR001029">
    <property type="entry name" value="Flagellin_N"/>
</dbReference>
<dbReference type="HOGENOM" id="CLU_011142_2_2_7"/>
<dbReference type="InterPro" id="IPR001492">
    <property type="entry name" value="Flagellin"/>
</dbReference>
<dbReference type="PRINTS" id="PR00207">
    <property type="entry name" value="FLAGELLIN"/>
</dbReference>
<evidence type="ECO:0000256" key="2">
    <source>
        <dbReference type="ARBA" id="ARBA00023143"/>
    </source>
</evidence>
<dbReference type="InterPro" id="IPR046358">
    <property type="entry name" value="Flagellin_C"/>
</dbReference>
<keyword evidence="6" id="KW-0966">Cell projection</keyword>
<accession>A0A0B5FJM7</accession>
<gene>
    <name evidence="6" type="ORF">GSUB_14695</name>
</gene>
<proteinExistence type="inferred from homology"/>